<dbReference type="Gene3D" id="2.40.128.380">
    <property type="entry name" value="T3SS negative regulator GrlR"/>
    <property type="match status" value="1"/>
</dbReference>
<protein>
    <recommendedName>
        <fullName evidence="3">Negative regulator GrlR</fullName>
    </recommendedName>
</protein>
<dbReference type="InterPro" id="IPR043019">
    <property type="entry name" value="GrlR_sf"/>
</dbReference>
<organism evidence="1 2">
    <name type="scientific">Vibrio astriarenae</name>
    <dbReference type="NCBI Taxonomy" id="1481923"/>
    <lineage>
        <taxon>Bacteria</taxon>
        <taxon>Pseudomonadati</taxon>
        <taxon>Pseudomonadota</taxon>
        <taxon>Gammaproteobacteria</taxon>
        <taxon>Vibrionales</taxon>
        <taxon>Vibrionaceae</taxon>
        <taxon>Vibrio</taxon>
    </lineage>
</organism>
<dbReference type="KEGG" id="vas:GT360_17715"/>
<keyword evidence="2" id="KW-1185">Reference proteome</keyword>
<gene>
    <name evidence="1" type="ORF">GT360_17715</name>
</gene>
<proteinExistence type="predicted"/>
<evidence type="ECO:0000313" key="1">
    <source>
        <dbReference type="EMBL" id="QIA65377.1"/>
    </source>
</evidence>
<evidence type="ECO:0000313" key="2">
    <source>
        <dbReference type="Proteomes" id="UP000464262"/>
    </source>
</evidence>
<accession>A0A7Z2T725</accession>
<dbReference type="AlphaFoldDB" id="A0A7Z2T725"/>
<name>A0A7Z2T725_9VIBR</name>
<dbReference type="Proteomes" id="UP000464262">
    <property type="component" value="Chromosome 2"/>
</dbReference>
<evidence type="ECO:0008006" key="3">
    <source>
        <dbReference type="Google" id="ProtNLM"/>
    </source>
</evidence>
<reference evidence="1 2" key="1">
    <citation type="submission" date="2020-01" db="EMBL/GenBank/DDBJ databases">
        <title>Whole genome and functional gene identification of agarase of Vibrio HN897.</title>
        <authorList>
            <person name="Liu Y."/>
            <person name="Zhao Z."/>
        </authorList>
    </citation>
    <scope>NUCLEOTIDE SEQUENCE [LARGE SCALE GENOMIC DNA]</scope>
    <source>
        <strain evidence="1 2">HN897</strain>
    </source>
</reference>
<sequence>MIKDGIYKVTFGCLGQVLGEGIVLIRNGHLNGGDVFYLYQGVIEAHDNRFSAILSLTQHDQRGHSIFGELGDFQLKLSGQRVRNGVFNAVGEVIGLPLPQVDMTVKFIKQLL</sequence>
<dbReference type="EMBL" id="CP047476">
    <property type="protein sequence ID" value="QIA65377.1"/>
    <property type="molecule type" value="Genomic_DNA"/>
</dbReference>
<dbReference type="RefSeq" id="WP_164650277.1">
    <property type="nucleotide sequence ID" value="NZ_CP047476.1"/>
</dbReference>